<keyword evidence="5" id="KW-1185">Reference proteome</keyword>
<dbReference type="AlphaFoldDB" id="A0A2J8AA92"/>
<evidence type="ECO:0000313" key="4">
    <source>
        <dbReference type="EMBL" id="PNH09442.1"/>
    </source>
</evidence>
<dbReference type="PANTHER" id="PTHR11206">
    <property type="entry name" value="MULTIDRUG RESISTANCE PROTEIN"/>
    <property type="match status" value="1"/>
</dbReference>
<evidence type="ECO:0000313" key="5">
    <source>
        <dbReference type="Proteomes" id="UP000236333"/>
    </source>
</evidence>
<accession>A0A2J8AA92</accession>
<feature type="region of interest" description="Disordered" evidence="2">
    <location>
        <begin position="279"/>
        <end position="308"/>
    </location>
</feature>
<sequence length="308" mass="32079">MVLEGGAFVDVVPGDLTPVVGASTKGPQDVDASPSPAGPPARLWPEARRVLSLAVPISVSEVVSFFAYLITTAQVGHLGSLQLSAITLARSVFHVTGLSLVVGMASAVETFCGQAYGAEHFGSLGTVLQRACMLCLLTCAVPLALWTRADWLMRLLGQQPEVIALAAPYVRLLGPSLCMWGVSGCIKSYLSSQGVVAPLTVVAVIYTALTPIVNHFFMFRPGLGLGMAGAAAAYNLLSALARERPEGKRISGGLQHVGHGLGTLFWVLTLLEEAARDQVGDGGPRGAGPEVNAASARPLRSTHHAPNP</sequence>
<evidence type="ECO:0000256" key="2">
    <source>
        <dbReference type="SAM" id="MobiDB-lite"/>
    </source>
</evidence>
<comment type="similarity">
    <text evidence="1">Belongs to the multi antimicrobial extrusion (MATE) (TC 2.A.66.1) family.</text>
</comment>
<reference evidence="4 5" key="1">
    <citation type="journal article" date="2017" name="Mol. Biol. Evol.">
        <title>The 4-celled Tetrabaena socialis nuclear genome reveals the essential components for genetic control of cell number at the origin of multicellularity in the volvocine lineage.</title>
        <authorList>
            <person name="Featherston J."/>
            <person name="Arakaki Y."/>
            <person name="Hanschen E.R."/>
            <person name="Ferris P.J."/>
            <person name="Michod R.E."/>
            <person name="Olson B.J.S.C."/>
            <person name="Nozaki H."/>
            <person name="Durand P.M."/>
        </authorList>
    </citation>
    <scope>NUCLEOTIDE SEQUENCE [LARGE SCALE GENOMIC DNA]</scope>
    <source>
        <strain evidence="4 5">NIES-571</strain>
    </source>
</reference>
<gene>
    <name evidence="4" type="ORF">TSOC_003926</name>
</gene>
<organism evidence="4 5">
    <name type="scientific">Tetrabaena socialis</name>
    <dbReference type="NCBI Taxonomy" id="47790"/>
    <lineage>
        <taxon>Eukaryota</taxon>
        <taxon>Viridiplantae</taxon>
        <taxon>Chlorophyta</taxon>
        <taxon>core chlorophytes</taxon>
        <taxon>Chlorophyceae</taxon>
        <taxon>CS clade</taxon>
        <taxon>Chlamydomonadales</taxon>
        <taxon>Tetrabaenaceae</taxon>
        <taxon>Tetrabaena</taxon>
    </lineage>
</organism>
<dbReference type="GO" id="GO:0042910">
    <property type="term" value="F:xenobiotic transmembrane transporter activity"/>
    <property type="evidence" value="ECO:0007669"/>
    <property type="project" value="InterPro"/>
</dbReference>
<dbReference type="OrthoDB" id="2126698at2759"/>
<evidence type="ECO:0000256" key="1">
    <source>
        <dbReference type="ARBA" id="ARBA00010199"/>
    </source>
</evidence>
<keyword evidence="3" id="KW-1133">Transmembrane helix</keyword>
<proteinExistence type="inferred from homology"/>
<keyword evidence="3" id="KW-0812">Transmembrane</keyword>
<feature type="transmembrane region" description="Helical" evidence="3">
    <location>
        <begin position="195"/>
        <end position="217"/>
    </location>
</feature>
<evidence type="ECO:0000256" key="3">
    <source>
        <dbReference type="SAM" id="Phobius"/>
    </source>
</evidence>
<feature type="transmembrane region" description="Helical" evidence="3">
    <location>
        <begin position="223"/>
        <end position="241"/>
    </location>
</feature>
<comment type="caution">
    <text evidence="4">The sequence shown here is derived from an EMBL/GenBank/DDBJ whole genome shotgun (WGS) entry which is preliminary data.</text>
</comment>
<name>A0A2J8AA92_9CHLO</name>
<dbReference type="EMBL" id="PGGS01000090">
    <property type="protein sequence ID" value="PNH09442.1"/>
    <property type="molecule type" value="Genomic_DNA"/>
</dbReference>
<keyword evidence="3" id="KW-0472">Membrane</keyword>
<dbReference type="Proteomes" id="UP000236333">
    <property type="component" value="Unassembled WGS sequence"/>
</dbReference>
<dbReference type="Pfam" id="PF01554">
    <property type="entry name" value="MatE"/>
    <property type="match status" value="1"/>
</dbReference>
<dbReference type="GO" id="GO:0016020">
    <property type="term" value="C:membrane"/>
    <property type="evidence" value="ECO:0007669"/>
    <property type="project" value="InterPro"/>
</dbReference>
<dbReference type="GO" id="GO:0015297">
    <property type="term" value="F:antiporter activity"/>
    <property type="evidence" value="ECO:0007669"/>
    <property type="project" value="InterPro"/>
</dbReference>
<dbReference type="InterPro" id="IPR002528">
    <property type="entry name" value="MATE_fam"/>
</dbReference>
<protein>
    <submittedName>
        <fullName evidence="4">Multidrug and toxin extrusion protein 1</fullName>
    </submittedName>
</protein>